<dbReference type="EMBL" id="CABR01000053">
    <property type="protein sequence ID" value="CBI09803.1"/>
    <property type="molecule type" value="Genomic_DNA"/>
</dbReference>
<comment type="caution">
    <text evidence="3">The sequence shown here is derived from an EMBL/GenBank/DDBJ whole genome shotgun (WGS) entry which is preliminary data.</text>
</comment>
<name>E6QRD1_9ZZZZ</name>
<dbReference type="InterPro" id="IPR006058">
    <property type="entry name" value="2Fe2S_fd_BS"/>
</dbReference>
<dbReference type="Gene3D" id="2.40.30.10">
    <property type="entry name" value="Translation factors"/>
    <property type="match status" value="1"/>
</dbReference>
<dbReference type="AlphaFoldDB" id="E6QRD1"/>
<dbReference type="Pfam" id="PF00970">
    <property type="entry name" value="FAD_binding_6"/>
    <property type="match status" value="1"/>
</dbReference>
<dbReference type="InterPro" id="IPR001041">
    <property type="entry name" value="2Fe-2S_ferredoxin-type"/>
</dbReference>
<reference evidence="3" key="1">
    <citation type="submission" date="2009-10" db="EMBL/GenBank/DDBJ databases">
        <title>Diversity of trophic interactions inside an arsenic-rich microbial ecosystem.</title>
        <authorList>
            <person name="Bertin P.N."/>
            <person name="Heinrich-Salmeron A."/>
            <person name="Pelletier E."/>
            <person name="Goulhen-Chollet F."/>
            <person name="Arsene-Ploetze F."/>
            <person name="Gallien S."/>
            <person name="Calteau A."/>
            <person name="Vallenet D."/>
            <person name="Casiot C."/>
            <person name="Chane-Woon-Ming B."/>
            <person name="Giloteaux L."/>
            <person name="Barakat M."/>
            <person name="Bonnefoy V."/>
            <person name="Bruneel O."/>
            <person name="Chandler M."/>
            <person name="Cleiss J."/>
            <person name="Duran R."/>
            <person name="Elbaz-Poulichet F."/>
            <person name="Fonknechten N."/>
            <person name="Lauga B."/>
            <person name="Mornico D."/>
            <person name="Ortet P."/>
            <person name="Schaeffer C."/>
            <person name="Siguier P."/>
            <person name="Alexander Thil Smith A."/>
            <person name="Van Dorsselaer A."/>
            <person name="Weissenbach J."/>
            <person name="Medigue C."/>
            <person name="Le Paslier D."/>
        </authorList>
    </citation>
    <scope>NUCLEOTIDE SEQUENCE</scope>
</reference>
<dbReference type="SUPFAM" id="SSF54292">
    <property type="entry name" value="2Fe-2S ferredoxin-like"/>
    <property type="match status" value="1"/>
</dbReference>
<feature type="domain" description="FAD-binding FR-type" evidence="2">
    <location>
        <begin position="99"/>
        <end position="199"/>
    </location>
</feature>
<dbReference type="PRINTS" id="PR00410">
    <property type="entry name" value="PHEHYDRXLASE"/>
</dbReference>
<dbReference type="PROSITE" id="PS51085">
    <property type="entry name" value="2FE2S_FER_2"/>
    <property type="match status" value="1"/>
</dbReference>
<dbReference type="PROSITE" id="PS51384">
    <property type="entry name" value="FAD_FR"/>
    <property type="match status" value="1"/>
</dbReference>
<evidence type="ECO:0000313" key="3">
    <source>
        <dbReference type="EMBL" id="CBI09803.1"/>
    </source>
</evidence>
<accession>E6QRD1</accession>
<sequence>MTHNVTIQPSGHHFTIDDDESILTAALRQGFNLPYGCRNGACGSCKGMLLAGTAEHTGSPTALNDSDREKGKILFCVAHATSDVTIECREVGAAKDIQVRILPCRVHQLEKLAPDVIALSLKLPSAERMQFLPGQYLDILLKNGERRSFSIANPPHDDAFLQLHLRLVTGGHFTEHVFNHMKEKDILRIEGPLGSFFLREDSTKPILFIATGTGFAPIHAIIAHALHHHHDRAMHLYWGARNRPDLYLAQVPETWEHETPNFKYVPVLSRAQTSDAWTGRTGYVTEAIATDFPDLSGYQVYACGAPEMVSAARTLCLERGLPEDEFFADAFSFQHTA</sequence>
<organism evidence="3">
    <name type="scientific">mine drainage metagenome</name>
    <dbReference type="NCBI Taxonomy" id="410659"/>
    <lineage>
        <taxon>unclassified sequences</taxon>
        <taxon>metagenomes</taxon>
        <taxon>ecological metagenomes</taxon>
    </lineage>
</organism>
<dbReference type="InterPro" id="IPR017927">
    <property type="entry name" value="FAD-bd_FR_type"/>
</dbReference>
<gene>
    <name evidence="3" type="ORF">CARN7_0548</name>
</gene>
<dbReference type="InterPro" id="IPR039261">
    <property type="entry name" value="FNR_nucleotide-bd"/>
</dbReference>
<dbReference type="InterPro" id="IPR008333">
    <property type="entry name" value="Cbr1-like_FAD-bd_dom"/>
</dbReference>
<dbReference type="CDD" id="cd06189">
    <property type="entry name" value="flavin_oxioreductase"/>
    <property type="match status" value="1"/>
</dbReference>
<dbReference type="PANTHER" id="PTHR47354">
    <property type="entry name" value="NADH OXIDOREDUCTASE HCR"/>
    <property type="match status" value="1"/>
</dbReference>
<dbReference type="InterPro" id="IPR012675">
    <property type="entry name" value="Beta-grasp_dom_sf"/>
</dbReference>
<dbReference type="CDD" id="cd00207">
    <property type="entry name" value="fer2"/>
    <property type="match status" value="1"/>
</dbReference>
<keyword evidence="3" id="KW-0560">Oxidoreductase</keyword>
<dbReference type="PROSITE" id="PS00197">
    <property type="entry name" value="2FE2S_FER_1"/>
    <property type="match status" value="1"/>
</dbReference>
<dbReference type="InterPro" id="IPR001433">
    <property type="entry name" value="OxRdtase_FAD/NAD-bd"/>
</dbReference>
<dbReference type="InterPro" id="IPR050415">
    <property type="entry name" value="MRET"/>
</dbReference>
<protein>
    <submittedName>
        <fullName evidence="3">Putative Ferredoxin--NAD(+) reductase</fullName>
        <ecNumber evidence="3">1.18.1.3</ecNumber>
    </submittedName>
</protein>
<feature type="domain" description="2Fe-2S ferredoxin-type" evidence="1">
    <location>
        <begin position="3"/>
        <end position="92"/>
    </location>
</feature>
<dbReference type="SUPFAM" id="SSF63380">
    <property type="entry name" value="Riboflavin synthase domain-like"/>
    <property type="match status" value="1"/>
</dbReference>
<dbReference type="Gene3D" id="3.10.20.30">
    <property type="match status" value="1"/>
</dbReference>
<evidence type="ECO:0000259" key="1">
    <source>
        <dbReference type="PROSITE" id="PS51085"/>
    </source>
</evidence>
<dbReference type="GO" id="GO:0008860">
    <property type="term" value="F:ferredoxin-NAD+ reductase activity"/>
    <property type="evidence" value="ECO:0007669"/>
    <property type="project" value="UniProtKB-EC"/>
</dbReference>
<dbReference type="EC" id="1.18.1.3" evidence="3"/>
<dbReference type="Pfam" id="PF00175">
    <property type="entry name" value="NAD_binding_1"/>
    <property type="match status" value="1"/>
</dbReference>
<dbReference type="Gene3D" id="3.40.50.80">
    <property type="entry name" value="Nucleotide-binding domain of ferredoxin-NADP reductase (FNR) module"/>
    <property type="match status" value="1"/>
</dbReference>
<evidence type="ECO:0000259" key="2">
    <source>
        <dbReference type="PROSITE" id="PS51384"/>
    </source>
</evidence>
<dbReference type="PRINTS" id="PR00371">
    <property type="entry name" value="FPNCR"/>
</dbReference>
<dbReference type="InterPro" id="IPR017938">
    <property type="entry name" value="Riboflavin_synthase-like_b-brl"/>
</dbReference>
<dbReference type="InterPro" id="IPR036010">
    <property type="entry name" value="2Fe-2S_ferredoxin-like_sf"/>
</dbReference>
<dbReference type="Pfam" id="PF00111">
    <property type="entry name" value="Fer2"/>
    <property type="match status" value="1"/>
</dbReference>
<dbReference type="InterPro" id="IPR001709">
    <property type="entry name" value="Flavoprot_Pyr_Nucl_cyt_Rdtase"/>
</dbReference>
<dbReference type="SUPFAM" id="SSF52343">
    <property type="entry name" value="Ferredoxin reductase-like, C-terminal NADP-linked domain"/>
    <property type="match status" value="1"/>
</dbReference>
<dbReference type="PANTHER" id="PTHR47354:SF5">
    <property type="entry name" value="PROTEIN RFBI"/>
    <property type="match status" value="1"/>
</dbReference>
<dbReference type="GO" id="GO:0051537">
    <property type="term" value="F:2 iron, 2 sulfur cluster binding"/>
    <property type="evidence" value="ECO:0007669"/>
    <property type="project" value="InterPro"/>
</dbReference>
<proteinExistence type="predicted"/>